<feature type="transmembrane region" description="Helical" evidence="8">
    <location>
        <begin position="346"/>
        <end position="366"/>
    </location>
</feature>
<protein>
    <submittedName>
        <fullName evidence="10">MFS transporter</fullName>
    </submittedName>
</protein>
<dbReference type="InterPro" id="IPR036259">
    <property type="entry name" value="MFS_trans_sf"/>
</dbReference>
<dbReference type="SUPFAM" id="SSF103473">
    <property type="entry name" value="MFS general substrate transporter"/>
    <property type="match status" value="2"/>
</dbReference>
<dbReference type="Gene3D" id="1.20.1250.20">
    <property type="entry name" value="MFS general substrate transporter like domains"/>
    <property type="match status" value="2"/>
</dbReference>
<feature type="transmembrane region" description="Helical" evidence="8">
    <location>
        <begin position="544"/>
        <end position="564"/>
    </location>
</feature>
<feature type="transmembrane region" description="Helical" evidence="8">
    <location>
        <begin position="402"/>
        <end position="425"/>
    </location>
</feature>
<name>A0A164M0V0_9NOCA</name>
<keyword evidence="5 8" id="KW-1133">Transmembrane helix</keyword>
<organism evidence="10 11">
    <name type="scientific">Nocardia terpenica</name>
    <dbReference type="NCBI Taxonomy" id="455432"/>
    <lineage>
        <taxon>Bacteria</taxon>
        <taxon>Bacillati</taxon>
        <taxon>Actinomycetota</taxon>
        <taxon>Actinomycetes</taxon>
        <taxon>Mycobacteriales</taxon>
        <taxon>Nocardiaceae</taxon>
        <taxon>Nocardia</taxon>
    </lineage>
</organism>
<evidence type="ECO:0000256" key="8">
    <source>
        <dbReference type="SAM" id="Phobius"/>
    </source>
</evidence>
<feature type="transmembrane region" description="Helical" evidence="8">
    <location>
        <begin position="266"/>
        <end position="285"/>
    </location>
</feature>
<dbReference type="PANTHER" id="PTHR42718">
    <property type="entry name" value="MAJOR FACILITATOR SUPERFAMILY MULTIDRUG TRANSPORTER MFSC"/>
    <property type="match status" value="1"/>
</dbReference>
<dbReference type="EMBL" id="LWGR01000007">
    <property type="protein sequence ID" value="KZM72921.1"/>
    <property type="molecule type" value="Genomic_DNA"/>
</dbReference>
<evidence type="ECO:0000313" key="11">
    <source>
        <dbReference type="Proteomes" id="UP000076512"/>
    </source>
</evidence>
<dbReference type="Proteomes" id="UP000076512">
    <property type="component" value="Unassembled WGS sequence"/>
</dbReference>
<feature type="transmembrane region" description="Helical" evidence="8">
    <location>
        <begin position="446"/>
        <end position="466"/>
    </location>
</feature>
<dbReference type="GO" id="GO:0005886">
    <property type="term" value="C:plasma membrane"/>
    <property type="evidence" value="ECO:0007669"/>
    <property type="project" value="UniProtKB-SubCell"/>
</dbReference>
<evidence type="ECO:0000256" key="3">
    <source>
        <dbReference type="ARBA" id="ARBA00022475"/>
    </source>
</evidence>
<feature type="transmembrane region" description="Helical" evidence="8">
    <location>
        <begin position="107"/>
        <end position="124"/>
    </location>
</feature>
<keyword evidence="4 8" id="KW-0812">Transmembrane</keyword>
<dbReference type="InterPro" id="IPR020846">
    <property type="entry name" value="MFS_dom"/>
</dbReference>
<feature type="transmembrane region" description="Helical" evidence="8">
    <location>
        <begin position="76"/>
        <end position="95"/>
    </location>
</feature>
<evidence type="ECO:0000256" key="5">
    <source>
        <dbReference type="ARBA" id="ARBA00022989"/>
    </source>
</evidence>
<evidence type="ECO:0000259" key="9">
    <source>
        <dbReference type="PROSITE" id="PS50850"/>
    </source>
</evidence>
<feature type="transmembrane region" description="Helical" evidence="8">
    <location>
        <begin position="236"/>
        <end position="254"/>
    </location>
</feature>
<accession>A0A164M0V0</accession>
<keyword evidence="3" id="KW-1003">Cell membrane</keyword>
<reference evidence="10 11" key="1">
    <citation type="submission" date="2016-04" db="EMBL/GenBank/DDBJ databases">
        <authorList>
            <person name="Evans L.H."/>
            <person name="Alamgir A."/>
            <person name="Owens N."/>
            <person name="Weber N.D."/>
            <person name="Virtaneva K."/>
            <person name="Barbian K."/>
            <person name="Babar A."/>
            <person name="Rosenke K."/>
        </authorList>
    </citation>
    <scope>NUCLEOTIDE SEQUENCE [LARGE SCALE GENOMIC DNA]</scope>
    <source>
        <strain evidence="10 11">IFM 0406</strain>
    </source>
</reference>
<feature type="transmembrane region" description="Helical" evidence="8">
    <location>
        <begin position="306"/>
        <end position="334"/>
    </location>
</feature>
<dbReference type="PROSITE" id="PS50850">
    <property type="entry name" value="MFS"/>
    <property type="match status" value="1"/>
</dbReference>
<gene>
    <name evidence="10" type="ORF">AWN90_29685</name>
</gene>
<sequence>MGSAPTSGDLDVGDVQTIRRRLRVDRDHPHYKWVALSNTTLGMLMVTINSSIVIISLPAIFRGIDLNPLSPGNVSYLLWLLMGFLLTSAVLVVMFGRLGDMYGRVRIYNYGFVVFTVSAIALSFDPLSHGGGAIWLIGWRVVQGVGGAMLMANSAAILTDAFPATQRGVALGINQVAAVAGSFLGLLIGGLLAEWDWKAVFWVSVPFGILGTVWSYRSLHDFGQRSPGSLDLPGTLTFALGLTALLTGITYGIQPHGSAKTGWTNPWVLAAVIGGLALLAVFCVVETKVAQPMFQLSLLRNRAFGLGNLAGLMASVGRGGMQFMLIIWLQGIWLPLHGFDFESTPLWAGIYMLPLTAGFLVAGPISGWLSDRYGPRPFATGGLALAAITFVLLVILPVDFNYWLFALVILLNGLGTGIFTSPNTAEIMSAVPASQRGVASGMRATLMNGGMALSIGIFFSLMIVGLSGTLPGAMHSGLRAQGVPGDVAGQIADMPPVGSLFATFLGYNPLKELLGPSGTLDKPGVHADVLTGQQFFPHLISGPFHSGLVVVFLAAAVMMLIGAISSWFAGGRYGVDETEELAEADREGILAGTENAAGLPDRGAPNRVGANTR</sequence>
<evidence type="ECO:0000256" key="4">
    <source>
        <dbReference type="ARBA" id="ARBA00022692"/>
    </source>
</evidence>
<dbReference type="InterPro" id="IPR011701">
    <property type="entry name" value="MFS"/>
</dbReference>
<evidence type="ECO:0000256" key="2">
    <source>
        <dbReference type="ARBA" id="ARBA00022448"/>
    </source>
</evidence>
<dbReference type="RefSeq" id="WP_067589249.1">
    <property type="nucleotide sequence ID" value="NZ_JABMCZ010000004.1"/>
</dbReference>
<feature type="transmembrane region" description="Helical" evidence="8">
    <location>
        <begin position="136"/>
        <end position="158"/>
    </location>
</feature>
<keyword evidence="11" id="KW-1185">Reference proteome</keyword>
<feature type="transmembrane region" description="Helical" evidence="8">
    <location>
        <begin position="41"/>
        <end position="64"/>
    </location>
</feature>
<dbReference type="AlphaFoldDB" id="A0A164M0V0"/>
<comment type="caution">
    <text evidence="10">The sequence shown here is derived from an EMBL/GenBank/DDBJ whole genome shotgun (WGS) entry which is preliminary data.</text>
</comment>
<keyword evidence="2" id="KW-0813">Transport</keyword>
<dbReference type="GO" id="GO:0022857">
    <property type="term" value="F:transmembrane transporter activity"/>
    <property type="evidence" value="ECO:0007669"/>
    <property type="project" value="InterPro"/>
</dbReference>
<evidence type="ECO:0000256" key="6">
    <source>
        <dbReference type="ARBA" id="ARBA00023136"/>
    </source>
</evidence>
<evidence type="ECO:0000313" key="10">
    <source>
        <dbReference type="EMBL" id="KZM72921.1"/>
    </source>
</evidence>
<dbReference type="STRING" id="455432.AWN90_29685"/>
<dbReference type="Pfam" id="PF07690">
    <property type="entry name" value="MFS_1"/>
    <property type="match status" value="1"/>
</dbReference>
<feature type="region of interest" description="Disordered" evidence="7">
    <location>
        <begin position="592"/>
        <end position="613"/>
    </location>
</feature>
<proteinExistence type="predicted"/>
<feature type="transmembrane region" description="Helical" evidence="8">
    <location>
        <begin position="199"/>
        <end position="216"/>
    </location>
</feature>
<feature type="transmembrane region" description="Helical" evidence="8">
    <location>
        <begin position="170"/>
        <end position="193"/>
    </location>
</feature>
<keyword evidence="6 8" id="KW-0472">Membrane</keyword>
<comment type="subcellular location">
    <subcellularLocation>
        <location evidence="1">Cell membrane</location>
        <topology evidence="1">Multi-pass membrane protein</topology>
    </subcellularLocation>
</comment>
<dbReference type="PANTHER" id="PTHR42718:SF46">
    <property type="entry name" value="BLR6921 PROTEIN"/>
    <property type="match status" value="1"/>
</dbReference>
<evidence type="ECO:0000256" key="1">
    <source>
        <dbReference type="ARBA" id="ARBA00004651"/>
    </source>
</evidence>
<dbReference type="CDD" id="cd17321">
    <property type="entry name" value="MFS_MMR_MDR_like"/>
    <property type="match status" value="1"/>
</dbReference>
<evidence type="ECO:0000256" key="7">
    <source>
        <dbReference type="SAM" id="MobiDB-lite"/>
    </source>
</evidence>
<feature type="transmembrane region" description="Helical" evidence="8">
    <location>
        <begin position="378"/>
        <end position="396"/>
    </location>
</feature>
<feature type="domain" description="Major facilitator superfamily (MFS) profile" evidence="9">
    <location>
        <begin position="35"/>
        <end position="574"/>
    </location>
</feature>